<dbReference type="Proteomes" id="UP000185596">
    <property type="component" value="Unassembled WGS sequence"/>
</dbReference>
<name>A0A1Q8CTE4_9PSEU</name>
<organism evidence="1 2">
    <name type="scientific">Actinophytocola xanthii</name>
    <dbReference type="NCBI Taxonomy" id="1912961"/>
    <lineage>
        <taxon>Bacteria</taxon>
        <taxon>Bacillati</taxon>
        <taxon>Actinomycetota</taxon>
        <taxon>Actinomycetes</taxon>
        <taxon>Pseudonocardiales</taxon>
        <taxon>Pseudonocardiaceae</taxon>
    </lineage>
</organism>
<dbReference type="EMBL" id="MSIE01000015">
    <property type="protein sequence ID" value="OLF17632.1"/>
    <property type="molecule type" value="Genomic_DNA"/>
</dbReference>
<proteinExistence type="predicted"/>
<comment type="caution">
    <text evidence="1">The sequence shown here is derived from an EMBL/GenBank/DDBJ whole genome shotgun (WGS) entry which is preliminary data.</text>
</comment>
<gene>
    <name evidence="1" type="ORF">BU204_10470</name>
</gene>
<evidence type="ECO:0000313" key="1">
    <source>
        <dbReference type="EMBL" id="OLF17632.1"/>
    </source>
</evidence>
<dbReference type="STRING" id="1912961.BU204_10470"/>
<evidence type="ECO:0000313" key="2">
    <source>
        <dbReference type="Proteomes" id="UP000185596"/>
    </source>
</evidence>
<reference evidence="1 2" key="1">
    <citation type="submission" date="2016-12" db="EMBL/GenBank/DDBJ databases">
        <title>The draft genome sequence of Actinophytocola sp. 11-183.</title>
        <authorList>
            <person name="Wang W."/>
            <person name="Yuan L."/>
        </authorList>
    </citation>
    <scope>NUCLEOTIDE SEQUENCE [LARGE SCALE GENOMIC DNA]</scope>
    <source>
        <strain evidence="1 2">11-183</strain>
    </source>
</reference>
<accession>A0A1Q8CTE4</accession>
<sequence>MTTPGKRSGFDESTLRVVIAATQEAVGGLTQVGSRVSYLASALPTVNISKSGGRLGEIFLKLSGDLKAIKDNLDFVNQKATGLLKHNINVDADADAKGR</sequence>
<keyword evidence="2" id="KW-1185">Reference proteome</keyword>
<dbReference type="OrthoDB" id="9930291at2"/>
<dbReference type="RefSeq" id="WP_075125424.1">
    <property type="nucleotide sequence ID" value="NZ_MSIE01000015.1"/>
</dbReference>
<dbReference type="AlphaFoldDB" id="A0A1Q8CTE4"/>
<protein>
    <submittedName>
        <fullName evidence="1">Uncharacterized protein</fullName>
    </submittedName>
</protein>